<dbReference type="Proteomes" id="UP001172645">
    <property type="component" value="Unassembled WGS sequence"/>
</dbReference>
<proteinExistence type="predicted"/>
<feature type="transmembrane region" description="Helical" evidence="7">
    <location>
        <begin position="303"/>
        <end position="325"/>
    </location>
</feature>
<keyword evidence="4 7" id="KW-0812">Transmembrane</keyword>
<evidence type="ECO:0000313" key="9">
    <source>
        <dbReference type="EMBL" id="MDL2402874.1"/>
    </source>
</evidence>
<dbReference type="Gene3D" id="1.20.1250.20">
    <property type="entry name" value="MFS general substrate transporter like domains"/>
    <property type="match status" value="1"/>
</dbReference>
<feature type="transmembrane region" description="Helical" evidence="7">
    <location>
        <begin position="144"/>
        <end position="165"/>
    </location>
</feature>
<keyword evidence="10" id="KW-1185">Reference proteome</keyword>
<sequence length="487" mass="51826">MTDISTRKRGEVTQVSGWRPLLIALLVAGAFFMENLDGTVIATALPQMAVSFGARPVDLNIGMSAYLLTLGVFIPISGWISDRFGARLVFTTAVVVFTLASVLCGFANGVGSFVAMRILQGIGGAMMVPVGRLVVLNNTPKDQLISAIATITWPALVAPILGPPLGGFITDHATWRWIFFLNLPLGMLAFVFALMLIPETKNAARPPFDWIGFVISGFGLASLTYGLELIGRPDPVWLEAWTYEIAAIVLLAVAVFHFRRTEHPLIELVGLKHSTFAITISGGSLFRIAIGAVPFLLPLMFQVGFGLSAFHAGMLTLAVFAGNLAMKPGTTPILRRFGFKPVLVVNGILNAIFIAACALFSPDTSLWFVIPVLFIGGMCRSMHFTALNTIAFADIPPQQMTGANTVFSTAFQVTMGMGIAVGAIGIRLGQAVSAPLGLNGIIAIEFRLAFVMLGVIALLAVLDCLPLDPKAGDNVSRKPKPAAKKAA</sequence>
<dbReference type="InterPro" id="IPR036259">
    <property type="entry name" value="MFS_trans_sf"/>
</dbReference>
<evidence type="ECO:0000256" key="3">
    <source>
        <dbReference type="ARBA" id="ARBA00022475"/>
    </source>
</evidence>
<keyword evidence="3" id="KW-1003">Cell membrane</keyword>
<protein>
    <submittedName>
        <fullName evidence="9">MFS transporter</fullName>
    </submittedName>
</protein>
<evidence type="ECO:0000256" key="6">
    <source>
        <dbReference type="ARBA" id="ARBA00023136"/>
    </source>
</evidence>
<comment type="subcellular location">
    <subcellularLocation>
        <location evidence="1">Cell membrane</location>
        <topology evidence="1">Multi-pass membrane protein</topology>
    </subcellularLocation>
</comment>
<feature type="transmembrane region" description="Helical" evidence="7">
    <location>
        <begin position="405"/>
        <end position="426"/>
    </location>
</feature>
<dbReference type="InterPro" id="IPR011701">
    <property type="entry name" value="MFS"/>
</dbReference>
<dbReference type="SUPFAM" id="SSF103473">
    <property type="entry name" value="MFS general substrate transporter"/>
    <property type="match status" value="1"/>
</dbReference>
<feature type="transmembrane region" description="Helical" evidence="7">
    <location>
        <begin position="367"/>
        <end position="393"/>
    </location>
</feature>
<dbReference type="PROSITE" id="PS50850">
    <property type="entry name" value="MFS"/>
    <property type="match status" value="1"/>
</dbReference>
<feature type="transmembrane region" description="Helical" evidence="7">
    <location>
        <begin position="276"/>
        <end position="297"/>
    </location>
</feature>
<feature type="transmembrane region" description="Helical" evidence="7">
    <location>
        <begin position="21"/>
        <end position="41"/>
    </location>
</feature>
<feature type="transmembrane region" description="Helical" evidence="7">
    <location>
        <begin position="446"/>
        <end position="467"/>
    </location>
</feature>
<dbReference type="PANTHER" id="PTHR42718">
    <property type="entry name" value="MAJOR FACILITATOR SUPERFAMILY MULTIDRUG TRANSPORTER MFSC"/>
    <property type="match status" value="1"/>
</dbReference>
<evidence type="ECO:0000256" key="5">
    <source>
        <dbReference type="ARBA" id="ARBA00022989"/>
    </source>
</evidence>
<dbReference type="EMBL" id="JARFYM010000034">
    <property type="protein sequence ID" value="MDL2402874.1"/>
    <property type="molecule type" value="Genomic_DNA"/>
</dbReference>
<dbReference type="Gene3D" id="1.20.1720.10">
    <property type="entry name" value="Multidrug resistance protein D"/>
    <property type="match status" value="1"/>
</dbReference>
<feature type="transmembrane region" description="Helical" evidence="7">
    <location>
        <begin position="88"/>
        <end position="108"/>
    </location>
</feature>
<feature type="transmembrane region" description="Helical" evidence="7">
    <location>
        <begin position="337"/>
        <end position="361"/>
    </location>
</feature>
<comment type="caution">
    <text evidence="9">The sequence shown here is derived from an EMBL/GenBank/DDBJ whole genome shotgun (WGS) entry which is preliminary data.</text>
</comment>
<dbReference type="Pfam" id="PF07690">
    <property type="entry name" value="MFS_1"/>
    <property type="match status" value="1"/>
</dbReference>
<accession>A0ABT7K6X4</accession>
<keyword evidence="5 7" id="KW-1133">Transmembrane helix</keyword>
<reference evidence="9" key="1">
    <citation type="submission" date="2023-06" db="EMBL/GenBank/DDBJ databases">
        <title>Phylogenetic Diversity of Rhizobium strains.</title>
        <authorList>
            <person name="Moura F.T."/>
            <person name="Helene L.C.F."/>
            <person name="Hungria M."/>
        </authorList>
    </citation>
    <scope>NUCLEOTIDE SEQUENCE</scope>
    <source>
        <strain evidence="9">CCGE526</strain>
    </source>
</reference>
<dbReference type="InterPro" id="IPR020846">
    <property type="entry name" value="MFS_dom"/>
</dbReference>
<feature type="transmembrane region" description="Helical" evidence="7">
    <location>
        <begin position="236"/>
        <end position="256"/>
    </location>
</feature>
<feature type="transmembrane region" description="Helical" evidence="7">
    <location>
        <begin position="114"/>
        <end position="135"/>
    </location>
</feature>
<keyword evidence="6 7" id="KW-0472">Membrane</keyword>
<feature type="transmembrane region" description="Helical" evidence="7">
    <location>
        <begin position="177"/>
        <end position="198"/>
    </location>
</feature>
<feature type="domain" description="Major facilitator superfamily (MFS) profile" evidence="8">
    <location>
        <begin position="23"/>
        <end position="472"/>
    </location>
</feature>
<evidence type="ECO:0000256" key="7">
    <source>
        <dbReference type="SAM" id="Phobius"/>
    </source>
</evidence>
<evidence type="ECO:0000259" key="8">
    <source>
        <dbReference type="PROSITE" id="PS50850"/>
    </source>
</evidence>
<evidence type="ECO:0000256" key="2">
    <source>
        <dbReference type="ARBA" id="ARBA00022448"/>
    </source>
</evidence>
<organism evidence="9 10">
    <name type="scientific">Rhizobium mayense</name>
    <dbReference type="NCBI Taxonomy" id="1312184"/>
    <lineage>
        <taxon>Bacteria</taxon>
        <taxon>Pseudomonadati</taxon>
        <taxon>Pseudomonadota</taxon>
        <taxon>Alphaproteobacteria</taxon>
        <taxon>Hyphomicrobiales</taxon>
        <taxon>Rhizobiaceae</taxon>
        <taxon>Rhizobium/Agrobacterium group</taxon>
        <taxon>Rhizobium</taxon>
    </lineage>
</organism>
<evidence type="ECO:0000256" key="1">
    <source>
        <dbReference type="ARBA" id="ARBA00004651"/>
    </source>
</evidence>
<evidence type="ECO:0000313" key="10">
    <source>
        <dbReference type="Proteomes" id="UP001172645"/>
    </source>
</evidence>
<dbReference type="RefSeq" id="WP_285872299.1">
    <property type="nucleotide sequence ID" value="NZ_JARFYM010000034.1"/>
</dbReference>
<dbReference type="PANTHER" id="PTHR42718:SF46">
    <property type="entry name" value="BLR6921 PROTEIN"/>
    <property type="match status" value="1"/>
</dbReference>
<keyword evidence="2" id="KW-0813">Transport</keyword>
<evidence type="ECO:0000256" key="4">
    <source>
        <dbReference type="ARBA" id="ARBA00022692"/>
    </source>
</evidence>
<feature type="transmembrane region" description="Helical" evidence="7">
    <location>
        <begin position="210"/>
        <end position="230"/>
    </location>
</feature>
<gene>
    <name evidence="9" type="ORF">PY649_28670</name>
</gene>
<name>A0ABT7K6X4_9HYPH</name>
<feature type="transmembrane region" description="Helical" evidence="7">
    <location>
        <begin position="61"/>
        <end position="81"/>
    </location>
</feature>